<feature type="compositionally biased region" description="Low complexity" evidence="1">
    <location>
        <begin position="109"/>
        <end position="121"/>
    </location>
</feature>
<evidence type="ECO:0000313" key="2">
    <source>
        <dbReference type="EMBL" id="CAA9558983.1"/>
    </source>
</evidence>
<gene>
    <name evidence="2" type="ORF">AVDCRST_MAG88-1337</name>
</gene>
<proteinExistence type="predicted"/>
<feature type="compositionally biased region" description="Basic and acidic residues" evidence="1">
    <location>
        <begin position="128"/>
        <end position="138"/>
    </location>
</feature>
<feature type="region of interest" description="Disordered" evidence="1">
    <location>
        <begin position="96"/>
        <end position="138"/>
    </location>
</feature>
<name>A0A6J4UUQ3_9BACT</name>
<dbReference type="AlphaFoldDB" id="A0A6J4UUQ3"/>
<accession>A0A6J4UUQ3</accession>
<dbReference type="EMBL" id="CADCWM010000439">
    <property type="protein sequence ID" value="CAA9558983.1"/>
    <property type="molecule type" value="Genomic_DNA"/>
</dbReference>
<feature type="non-terminal residue" evidence="2">
    <location>
        <position position="138"/>
    </location>
</feature>
<feature type="region of interest" description="Disordered" evidence="1">
    <location>
        <begin position="1"/>
        <end position="36"/>
    </location>
</feature>
<sequence>EGAIRSRIRPHRPATGGEHRALSRRARPVAAGGGRGILPYRGSAGCEALRALAPRTGGAVLFRDRQLAGPPAGPASLARVRRGRCRGRYRRTDGARLHLPGLGARRAVGADGHAPARAGRAPPWPHPHTLDARRQGRI</sequence>
<reference evidence="2" key="1">
    <citation type="submission" date="2020-02" db="EMBL/GenBank/DDBJ databases">
        <authorList>
            <person name="Meier V. D."/>
        </authorList>
    </citation>
    <scope>NUCLEOTIDE SEQUENCE</scope>
    <source>
        <strain evidence="2">AVDCRST_MAG88</strain>
    </source>
</reference>
<protein>
    <submittedName>
        <fullName evidence="2">Uncharacterized protein</fullName>
    </submittedName>
</protein>
<evidence type="ECO:0000256" key="1">
    <source>
        <dbReference type="SAM" id="MobiDB-lite"/>
    </source>
</evidence>
<organism evidence="2">
    <name type="scientific">uncultured Thermomicrobiales bacterium</name>
    <dbReference type="NCBI Taxonomy" id="1645740"/>
    <lineage>
        <taxon>Bacteria</taxon>
        <taxon>Pseudomonadati</taxon>
        <taxon>Thermomicrobiota</taxon>
        <taxon>Thermomicrobia</taxon>
        <taxon>Thermomicrobiales</taxon>
        <taxon>environmental samples</taxon>
    </lineage>
</organism>
<feature type="non-terminal residue" evidence="2">
    <location>
        <position position="1"/>
    </location>
</feature>
<feature type="compositionally biased region" description="Basic residues" evidence="1">
    <location>
        <begin position="1"/>
        <end position="12"/>
    </location>
</feature>